<accession>I4CAE2</accession>
<organism evidence="1 2">
    <name type="scientific">Desulfomonile tiedjei (strain ATCC 49306 / DSM 6799 / DCB-1)</name>
    <dbReference type="NCBI Taxonomy" id="706587"/>
    <lineage>
        <taxon>Bacteria</taxon>
        <taxon>Pseudomonadati</taxon>
        <taxon>Thermodesulfobacteriota</taxon>
        <taxon>Desulfomonilia</taxon>
        <taxon>Desulfomonilales</taxon>
        <taxon>Desulfomonilaceae</taxon>
        <taxon>Desulfomonile</taxon>
    </lineage>
</organism>
<dbReference type="HOGENOM" id="CLU_2842686_0_0_7"/>
<sequence>MTSNQIRRLMEVNAKQLKCNHALTGAAPANKMCPYCYQCATCPYDQMLEDTVHIYRGLTPVPARA</sequence>
<keyword evidence="2" id="KW-1185">Reference proteome</keyword>
<dbReference type="KEGG" id="dti:Desti_3891"/>
<proteinExistence type="predicted"/>
<dbReference type="EMBL" id="CP003360">
    <property type="protein sequence ID" value="AFM26533.1"/>
    <property type="molecule type" value="Genomic_DNA"/>
</dbReference>
<dbReference type="AlphaFoldDB" id="I4CAE2"/>
<dbReference type="RefSeq" id="WP_014811659.1">
    <property type="nucleotide sequence ID" value="NC_018025.1"/>
</dbReference>
<dbReference type="Proteomes" id="UP000006055">
    <property type="component" value="Chromosome"/>
</dbReference>
<protein>
    <submittedName>
        <fullName evidence="1">Uncharacterized protein</fullName>
    </submittedName>
</protein>
<evidence type="ECO:0000313" key="2">
    <source>
        <dbReference type="Proteomes" id="UP000006055"/>
    </source>
</evidence>
<gene>
    <name evidence="1" type="ordered locus">Desti_3891</name>
</gene>
<evidence type="ECO:0000313" key="1">
    <source>
        <dbReference type="EMBL" id="AFM26533.1"/>
    </source>
</evidence>
<name>I4CAE2_DESTA</name>
<reference evidence="2" key="1">
    <citation type="submission" date="2012-06" db="EMBL/GenBank/DDBJ databases">
        <title>Complete sequence of chromosome of Desulfomonile tiedjei DSM 6799.</title>
        <authorList>
            <person name="Lucas S."/>
            <person name="Copeland A."/>
            <person name="Lapidus A."/>
            <person name="Glavina del Rio T."/>
            <person name="Dalin E."/>
            <person name="Tice H."/>
            <person name="Bruce D."/>
            <person name="Goodwin L."/>
            <person name="Pitluck S."/>
            <person name="Peters L."/>
            <person name="Ovchinnikova G."/>
            <person name="Zeytun A."/>
            <person name="Lu M."/>
            <person name="Kyrpides N."/>
            <person name="Mavromatis K."/>
            <person name="Ivanova N."/>
            <person name="Brettin T."/>
            <person name="Detter J.C."/>
            <person name="Han C."/>
            <person name="Larimer F."/>
            <person name="Land M."/>
            <person name="Hauser L."/>
            <person name="Markowitz V."/>
            <person name="Cheng J.-F."/>
            <person name="Hugenholtz P."/>
            <person name="Woyke T."/>
            <person name="Wu D."/>
            <person name="Spring S."/>
            <person name="Schroeder M."/>
            <person name="Brambilla E."/>
            <person name="Klenk H.-P."/>
            <person name="Eisen J.A."/>
        </authorList>
    </citation>
    <scope>NUCLEOTIDE SEQUENCE [LARGE SCALE GENOMIC DNA]</scope>
    <source>
        <strain evidence="2">ATCC 49306 / DSM 6799 / DCB-1</strain>
    </source>
</reference>